<dbReference type="RefSeq" id="WP_251811035.1">
    <property type="nucleotide sequence ID" value="NZ_CP101527.1"/>
</dbReference>
<dbReference type="PANTHER" id="PTHR43080:SF2">
    <property type="entry name" value="CBS DOMAIN-CONTAINING PROTEIN"/>
    <property type="match status" value="1"/>
</dbReference>
<dbReference type="SUPFAM" id="SSF54631">
    <property type="entry name" value="CBS-domain pair"/>
    <property type="match status" value="1"/>
</dbReference>
<reference evidence="5" key="1">
    <citation type="submission" date="2022-07" db="EMBL/GenBank/DDBJ databases">
        <title>Alkalimarinus sp. nov., isolated from gut of a Alitta virens.</title>
        <authorList>
            <person name="Yang A.I."/>
            <person name="Shin N.-R."/>
        </authorList>
    </citation>
    <scope>NUCLEOTIDE SEQUENCE</scope>
    <source>
        <strain evidence="5">FA028</strain>
    </source>
</reference>
<dbReference type="InterPro" id="IPR046342">
    <property type="entry name" value="CBS_dom_sf"/>
</dbReference>
<evidence type="ECO:0000256" key="2">
    <source>
        <dbReference type="PROSITE-ProRule" id="PRU00703"/>
    </source>
</evidence>
<dbReference type="KEGG" id="asem:NNL22_00725"/>
<organism evidence="5 6">
    <name type="scientific">Alkalimarinus sediminis</name>
    <dbReference type="NCBI Taxonomy" id="1632866"/>
    <lineage>
        <taxon>Bacteria</taxon>
        <taxon>Pseudomonadati</taxon>
        <taxon>Pseudomonadota</taxon>
        <taxon>Gammaproteobacteria</taxon>
        <taxon>Alteromonadales</taxon>
        <taxon>Alteromonadaceae</taxon>
        <taxon>Alkalimarinus</taxon>
    </lineage>
</organism>
<dbReference type="Proteomes" id="UP001164472">
    <property type="component" value="Chromosome"/>
</dbReference>
<protein>
    <submittedName>
        <fullName evidence="5">CBS domain-containing protein</fullName>
    </submittedName>
</protein>
<proteinExistence type="predicted"/>
<evidence type="ECO:0000313" key="6">
    <source>
        <dbReference type="Proteomes" id="UP001164472"/>
    </source>
</evidence>
<dbReference type="SMART" id="SM00116">
    <property type="entry name" value="CBS"/>
    <property type="match status" value="2"/>
</dbReference>
<dbReference type="Pfam" id="PF00571">
    <property type="entry name" value="CBS"/>
    <property type="match status" value="2"/>
</dbReference>
<name>A0A9E8HI87_9ALTE</name>
<dbReference type="Gene3D" id="3.10.580.10">
    <property type="entry name" value="CBS-domain"/>
    <property type="match status" value="1"/>
</dbReference>
<evidence type="ECO:0000256" key="3">
    <source>
        <dbReference type="SAM" id="MobiDB-lite"/>
    </source>
</evidence>
<accession>A0A9E8HI87</accession>
<dbReference type="EMBL" id="CP101527">
    <property type="protein sequence ID" value="UZW75163.1"/>
    <property type="molecule type" value="Genomic_DNA"/>
</dbReference>
<feature type="domain" description="CBS" evidence="4">
    <location>
        <begin position="170"/>
        <end position="227"/>
    </location>
</feature>
<evidence type="ECO:0000256" key="1">
    <source>
        <dbReference type="ARBA" id="ARBA00023122"/>
    </source>
</evidence>
<gene>
    <name evidence="5" type="ORF">NNL22_00725</name>
</gene>
<feature type="compositionally biased region" description="Low complexity" evidence="3">
    <location>
        <begin position="57"/>
        <end position="70"/>
    </location>
</feature>
<keyword evidence="1 2" id="KW-0129">CBS domain</keyword>
<dbReference type="InterPro" id="IPR051257">
    <property type="entry name" value="Diverse_CBS-Domain"/>
</dbReference>
<feature type="domain" description="CBS" evidence="4">
    <location>
        <begin position="104"/>
        <end position="161"/>
    </location>
</feature>
<evidence type="ECO:0000313" key="5">
    <source>
        <dbReference type="EMBL" id="UZW75163.1"/>
    </source>
</evidence>
<feature type="region of interest" description="Disordered" evidence="3">
    <location>
        <begin position="39"/>
        <end position="73"/>
    </location>
</feature>
<sequence length="229" mass="25981">MSVFFVHEPSRGIVTPLSDKFRIRQILAPDELNEIQKTHRKITSNPENYPPLKDYDQQPSEEQPPSEEYQAGQERENQIAANAYSETRDQPSEQRFQAFAWSIMSKPVISISITATLSEAWRLMQHHGINHLAITNESHQLAGLLSEKNILPYLMESDVPVTDITLNTFCNRTLLSATPDTDLYELAEVMLENQIDGIVIIENNALQGIITYSDIVKVLLNAKQIETFA</sequence>
<dbReference type="InterPro" id="IPR000644">
    <property type="entry name" value="CBS_dom"/>
</dbReference>
<dbReference type="AlphaFoldDB" id="A0A9E8HI87"/>
<keyword evidence="6" id="KW-1185">Reference proteome</keyword>
<dbReference type="PANTHER" id="PTHR43080">
    <property type="entry name" value="CBS DOMAIN-CONTAINING PROTEIN CBSX3, MITOCHONDRIAL"/>
    <property type="match status" value="1"/>
</dbReference>
<evidence type="ECO:0000259" key="4">
    <source>
        <dbReference type="PROSITE" id="PS51371"/>
    </source>
</evidence>
<dbReference type="PROSITE" id="PS51371">
    <property type="entry name" value="CBS"/>
    <property type="match status" value="2"/>
</dbReference>